<evidence type="ECO:0000256" key="1">
    <source>
        <dbReference type="SAM" id="MobiDB-lite"/>
    </source>
</evidence>
<comment type="caution">
    <text evidence="2">The sequence shown here is derived from an EMBL/GenBank/DDBJ whole genome shotgun (WGS) entry which is preliminary data.</text>
</comment>
<dbReference type="AlphaFoldDB" id="A0AAV2YG98"/>
<proteinExistence type="predicted"/>
<name>A0AAV2YG98_9STRA</name>
<dbReference type="EMBL" id="DAKRPA010000340">
    <property type="protein sequence ID" value="DAZ93150.1"/>
    <property type="molecule type" value="Genomic_DNA"/>
</dbReference>
<dbReference type="SUPFAM" id="SSF50156">
    <property type="entry name" value="PDZ domain-like"/>
    <property type="match status" value="1"/>
</dbReference>
<evidence type="ECO:0000313" key="2">
    <source>
        <dbReference type="EMBL" id="DAZ93150.1"/>
    </source>
</evidence>
<gene>
    <name evidence="2" type="ORF">N0F65_006349</name>
</gene>
<dbReference type="Proteomes" id="UP001146120">
    <property type="component" value="Unassembled WGS sequence"/>
</dbReference>
<reference evidence="2" key="2">
    <citation type="journal article" date="2023" name="Microbiol Resour">
        <title>Decontamination and Annotation of the Draft Genome Sequence of the Oomycete Lagenidium giganteum ARSEF 373.</title>
        <authorList>
            <person name="Morgan W.R."/>
            <person name="Tartar A."/>
        </authorList>
    </citation>
    <scope>NUCLEOTIDE SEQUENCE</scope>
    <source>
        <strain evidence="2">ARSEF 373</strain>
    </source>
</reference>
<protein>
    <recommendedName>
        <fullName evidence="4">PDZ domain-containing protein</fullName>
    </recommendedName>
</protein>
<dbReference type="InterPro" id="IPR036034">
    <property type="entry name" value="PDZ_sf"/>
</dbReference>
<reference evidence="2" key="1">
    <citation type="submission" date="2022-11" db="EMBL/GenBank/DDBJ databases">
        <authorList>
            <person name="Morgan W.R."/>
            <person name="Tartar A."/>
        </authorList>
    </citation>
    <scope>NUCLEOTIDE SEQUENCE</scope>
    <source>
        <strain evidence="2">ARSEF 373</strain>
    </source>
</reference>
<feature type="non-terminal residue" evidence="2">
    <location>
        <position position="1"/>
    </location>
</feature>
<accession>A0AAV2YG98</accession>
<sequence>TLRRASNSQRHCGWISSVAISATAFPSPPPATAAIMPASTTTIATAQSTRVTRHRLTVIGLPRTSEILWDGKESLAFTLKRKRSGAILVTQLKDTTAPMELRVGSELKLVGGFPVQHLTLTEVKKVMVRAPKPVSLVFMNHEELVWDNASFISDPGRLSDEQDVDGLYQPMAITRSESNGTSSCSSEAENSPSTQRRRLVRKPSKLKIAFERVNSLLNRPVRQSALNISTGKSIVV</sequence>
<evidence type="ECO:0008006" key="4">
    <source>
        <dbReference type="Google" id="ProtNLM"/>
    </source>
</evidence>
<organism evidence="2 3">
    <name type="scientific">Lagenidium giganteum</name>
    <dbReference type="NCBI Taxonomy" id="4803"/>
    <lineage>
        <taxon>Eukaryota</taxon>
        <taxon>Sar</taxon>
        <taxon>Stramenopiles</taxon>
        <taxon>Oomycota</taxon>
        <taxon>Peronosporomycetes</taxon>
        <taxon>Pythiales</taxon>
        <taxon>Pythiaceae</taxon>
    </lineage>
</organism>
<evidence type="ECO:0000313" key="3">
    <source>
        <dbReference type="Proteomes" id="UP001146120"/>
    </source>
</evidence>
<keyword evidence="3" id="KW-1185">Reference proteome</keyword>
<feature type="compositionally biased region" description="Low complexity" evidence="1">
    <location>
        <begin position="176"/>
        <end position="193"/>
    </location>
</feature>
<feature type="region of interest" description="Disordered" evidence="1">
    <location>
        <begin position="175"/>
        <end position="199"/>
    </location>
</feature>